<evidence type="ECO:0000313" key="2">
    <source>
        <dbReference type="EMBL" id="KAL3809108.1"/>
    </source>
</evidence>
<dbReference type="AlphaFoldDB" id="A0ABD3R8J3"/>
<organism evidence="2 3">
    <name type="scientific">Cyclostephanos tholiformis</name>
    <dbReference type="NCBI Taxonomy" id="382380"/>
    <lineage>
        <taxon>Eukaryota</taxon>
        <taxon>Sar</taxon>
        <taxon>Stramenopiles</taxon>
        <taxon>Ochrophyta</taxon>
        <taxon>Bacillariophyta</taxon>
        <taxon>Coscinodiscophyceae</taxon>
        <taxon>Thalassiosirophycidae</taxon>
        <taxon>Stephanodiscales</taxon>
        <taxon>Stephanodiscaceae</taxon>
        <taxon>Cyclostephanos</taxon>
    </lineage>
</organism>
<evidence type="ECO:0000256" key="1">
    <source>
        <dbReference type="SAM" id="MobiDB-lite"/>
    </source>
</evidence>
<dbReference type="EMBL" id="JALLPB020000439">
    <property type="protein sequence ID" value="KAL3809108.1"/>
    <property type="molecule type" value="Genomic_DNA"/>
</dbReference>
<evidence type="ECO:0000313" key="3">
    <source>
        <dbReference type="Proteomes" id="UP001530377"/>
    </source>
</evidence>
<reference evidence="2 3" key="1">
    <citation type="submission" date="2024-10" db="EMBL/GenBank/DDBJ databases">
        <title>Updated reference genomes for cyclostephanoid diatoms.</title>
        <authorList>
            <person name="Roberts W.R."/>
            <person name="Alverson A.J."/>
        </authorList>
    </citation>
    <scope>NUCLEOTIDE SEQUENCE [LARGE SCALE GENOMIC DNA]</scope>
    <source>
        <strain evidence="2 3">AJA228-03</strain>
    </source>
</reference>
<comment type="caution">
    <text evidence="2">The sequence shown here is derived from an EMBL/GenBank/DDBJ whole genome shotgun (WGS) entry which is preliminary data.</text>
</comment>
<proteinExistence type="predicted"/>
<feature type="region of interest" description="Disordered" evidence="1">
    <location>
        <begin position="53"/>
        <end position="97"/>
    </location>
</feature>
<sequence length="325" mass="36235">MHPVLSITLAAIAASSSSSSSTPFAGSFVLPSPIVPNVPAPLVVVPPPHRRVAHYHHRRPPPVYDDDRAPTASTTTTTTELRSSTNAPPPPTGETEAERLLRRARELRDEARSGEDELHSTLIDRKRTRDAATDAIIERLFPRNDDDVDDDAANDVDDVSSLRELCDRLRERRLAADVLVNIVERLHERGVAARGLERVEPSVHHDKVAFARVGGRGGGEVDEVEIGWVRHAMDMLIRAAMVLDAEFIEEKESKRGGRITHSDITHWGGGNIAGMLRDKVNDLGRAHDEQFQKRLESFYDAAKRKHSRDEFVDKDSWRDGDVWSP</sequence>
<protein>
    <submittedName>
        <fullName evidence="2">Uncharacterized protein</fullName>
    </submittedName>
</protein>
<keyword evidence="3" id="KW-1185">Reference proteome</keyword>
<feature type="region of interest" description="Disordered" evidence="1">
    <location>
        <begin position="304"/>
        <end position="325"/>
    </location>
</feature>
<accession>A0ABD3R8J3</accession>
<name>A0ABD3R8J3_9STRA</name>
<dbReference type="Proteomes" id="UP001530377">
    <property type="component" value="Unassembled WGS sequence"/>
</dbReference>
<feature type="compositionally biased region" description="Low complexity" evidence="1">
    <location>
        <begin position="71"/>
        <end position="85"/>
    </location>
</feature>
<feature type="compositionally biased region" description="Basic and acidic residues" evidence="1">
    <location>
        <begin position="307"/>
        <end position="325"/>
    </location>
</feature>
<gene>
    <name evidence="2" type="ORF">ACHAXA_003017</name>
</gene>